<evidence type="ECO:0000259" key="7">
    <source>
        <dbReference type="Pfam" id="PF16757"/>
    </source>
</evidence>
<dbReference type="Pfam" id="PF01120">
    <property type="entry name" value="Alpha_L_fucos"/>
    <property type="match status" value="1"/>
</dbReference>
<evidence type="ECO:0000313" key="9">
    <source>
        <dbReference type="Proteomes" id="UP000004478"/>
    </source>
</evidence>
<gene>
    <name evidence="8" type="ORF">B879_03287</name>
</gene>
<reference evidence="10 11" key="2">
    <citation type="journal article" date="2022" name="ACS Omega">
        <title>Discovery of alpha-l-Glucosidase Raises the Possibility of alpha-l-Glucosides in Nature.</title>
        <authorList>
            <person name="Shishiuchi R."/>
            <person name="Kang H."/>
            <person name="Tagami T."/>
            <person name="Ueda Y."/>
            <person name="Lang W."/>
            <person name="Kimura A."/>
            <person name="Okuyama M."/>
        </authorList>
    </citation>
    <scope>X-RAY CRYSTALLOGRAPHY (1.61 ANGSTROMS) OF 21-586</scope>
</reference>
<organism evidence="8 9">
    <name type="scientific">Cecembia lonarensis (strain CCUG 58316 / KCTC 22772 / LW9)</name>
    <dbReference type="NCBI Taxonomy" id="1225176"/>
    <lineage>
        <taxon>Bacteria</taxon>
        <taxon>Pseudomonadati</taxon>
        <taxon>Bacteroidota</taxon>
        <taxon>Cytophagia</taxon>
        <taxon>Cytophagales</taxon>
        <taxon>Cyclobacteriaceae</taxon>
        <taxon>Cecembia</taxon>
    </lineage>
</organism>
<feature type="domain" description="Alpha-L-fucosidase C-terminal" evidence="7">
    <location>
        <begin position="505"/>
        <end position="583"/>
    </location>
</feature>
<evidence type="ECO:0007829" key="11">
    <source>
        <dbReference type="PDB" id="7XSH"/>
    </source>
</evidence>
<protein>
    <recommendedName>
        <fullName evidence="2">alpha-L-fucosidase</fullName>
        <ecNumber evidence="2">3.2.1.51</ecNumber>
    </recommendedName>
</protein>
<keyword evidence="3" id="KW-0732">Signal</keyword>
<dbReference type="Pfam" id="PF16757">
    <property type="entry name" value="Fucosidase_C"/>
    <property type="match status" value="1"/>
</dbReference>
<dbReference type="InterPro" id="IPR000933">
    <property type="entry name" value="Glyco_hydro_29"/>
</dbReference>
<dbReference type="PDB" id="7XSH">
    <property type="method" value="X-ray"/>
    <property type="resolution" value="1.71 A"/>
    <property type="chains" value="A/B=21-586"/>
</dbReference>
<evidence type="ECO:0000313" key="8">
    <source>
        <dbReference type="EMBL" id="EKB48090.1"/>
    </source>
</evidence>
<dbReference type="PROSITE" id="PS51257">
    <property type="entry name" value="PROKAR_LIPOPROTEIN"/>
    <property type="match status" value="1"/>
</dbReference>
<dbReference type="InterPro" id="IPR057739">
    <property type="entry name" value="Glyco_hydro_29_N"/>
</dbReference>
<dbReference type="Gene3D" id="3.20.20.80">
    <property type="entry name" value="Glycosidases"/>
    <property type="match status" value="1"/>
</dbReference>
<proteinExistence type="evidence at protein level"/>
<dbReference type="InterPro" id="IPR031919">
    <property type="entry name" value="Fucosidase_C"/>
</dbReference>
<dbReference type="GO" id="GO:0016139">
    <property type="term" value="P:glycoside catabolic process"/>
    <property type="evidence" value="ECO:0007669"/>
    <property type="project" value="TreeGrafter"/>
</dbReference>
<dbReference type="AlphaFoldDB" id="K1KV82"/>
<dbReference type="SUPFAM" id="SSF51445">
    <property type="entry name" value="(Trans)glycosidases"/>
    <property type="match status" value="1"/>
</dbReference>
<dbReference type="EC" id="3.2.1.51" evidence="2"/>
<dbReference type="PDB" id="7XSG">
    <property type="method" value="X-ray"/>
    <property type="resolution" value="1.61 A"/>
    <property type="chains" value="A/B=21-586"/>
</dbReference>
<dbReference type="SMART" id="SM00812">
    <property type="entry name" value="Alpha_L_fucos"/>
    <property type="match status" value="1"/>
</dbReference>
<name>K1KV82_CECL9</name>
<keyword evidence="10 11" id="KW-0002">3D-structure</keyword>
<dbReference type="PANTHER" id="PTHR10030">
    <property type="entry name" value="ALPHA-L-FUCOSIDASE"/>
    <property type="match status" value="1"/>
</dbReference>
<dbReference type="GO" id="GO:0005764">
    <property type="term" value="C:lysosome"/>
    <property type="evidence" value="ECO:0007669"/>
    <property type="project" value="TreeGrafter"/>
</dbReference>
<evidence type="ECO:0000256" key="5">
    <source>
        <dbReference type="ARBA" id="ARBA00023295"/>
    </source>
</evidence>
<evidence type="ECO:0000256" key="2">
    <source>
        <dbReference type="ARBA" id="ARBA00012662"/>
    </source>
</evidence>
<keyword evidence="4" id="KW-0378">Hydrolase</keyword>
<dbReference type="RefSeq" id="WP_009186305.1">
    <property type="nucleotide sequence ID" value="NZ_AMGM01000070.1"/>
</dbReference>
<dbReference type="Proteomes" id="UP000004478">
    <property type="component" value="Unassembled WGS sequence"/>
</dbReference>
<dbReference type="GO" id="GO:0006004">
    <property type="term" value="P:fucose metabolic process"/>
    <property type="evidence" value="ECO:0007669"/>
    <property type="project" value="TreeGrafter"/>
</dbReference>
<evidence type="ECO:0007829" key="10">
    <source>
        <dbReference type="PDB" id="7XSG"/>
    </source>
</evidence>
<dbReference type="InterPro" id="IPR017853">
    <property type="entry name" value="GH"/>
</dbReference>
<keyword evidence="5" id="KW-0326">Glycosidase</keyword>
<comment type="caution">
    <text evidence="8">The sequence shown here is derived from an EMBL/GenBank/DDBJ whole genome shotgun (WGS) entry which is preliminary data.</text>
</comment>
<evidence type="ECO:0000256" key="4">
    <source>
        <dbReference type="ARBA" id="ARBA00022801"/>
    </source>
</evidence>
<accession>K1KV82</accession>
<evidence type="ECO:0000259" key="6">
    <source>
        <dbReference type="Pfam" id="PF01120"/>
    </source>
</evidence>
<comment type="similarity">
    <text evidence="1">Belongs to the glycosyl hydrolase 29 family.</text>
</comment>
<keyword evidence="9" id="KW-1185">Reference proteome</keyword>
<evidence type="ECO:0000256" key="3">
    <source>
        <dbReference type="ARBA" id="ARBA00022729"/>
    </source>
</evidence>
<dbReference type="GO" id="GO:0004560">
    <property type="term" value="F:alpha-L-fucosidase activity"/>
    <property type="evidence" value="ECO:0007669"/>
    <property type="project" value="InterPro"/>
</dbReference>
<dbReference type="EMBL" id="AMGM01000070">
    <property type="protein sequence ID" value="EKB48090.1"/>
    <property type="molecule type" value="Genomic_DNA"/>
</dbReference>
<dbReference type="PANTHER" id="PTHR10030:SF37">
    <property type="entry name" value="ALPHA-L-FUCOSIDASE-RELATED"/>
    <property type="match status" value="1"/>
</dbReference>
<reference evidence="8 9" key="1">
    <citation type="journal article" date="2012" name="J. Bacteriol.">
        <title>Draft Genome Sequence of Cecembia lonarensis Strain LW9T, Isolated from Lonar Lake, a Haloalkaline Lake in India.</title>
        <authorList>
            <person name="Shivaji S."/>
            <person name="Ara S."/>
            <person name="Singh A."/>
            <person name="Pinnaka A.K."/>
        </authorList>
    </citation>
    <scope>NUCLEOTIDE SEQUENCE [LARGE SCALE GENOMIC DNA]</scope>
    <source>
        <strain evidence="8 9">LW9</strain>
    </source>
</reference>
<feature type="domain" description="Glycoside hydrolase family 29 N-terminal" evidence="6">
    <location>
        <begin position="80"/>
        <end position="488"/>
    </location>
</feature>
<evidence type="ECO:0000256" key="1">
    <source>
        <dbReference type="ARBA" id="ARBA00007951"/>
    </source>
</evidence>
<dbReference type="SMR" id="K1KV82"/>
<sequence>MKNLVQIQLLFFFLFMFSCSQENKEKDRTPSSKHLTDNILQPKRSSDFMAFKYEYSTVDLYREFSESIMDKARSEVEILESVNRQGRYKPNVESLKLHEVPEWFEDAKLGIFLDWGPWSVPGYAPLKGAEASTGGSYPDWYEFLMDNLYKEYHDEVWGADFRRDDFLPLLTGENFNSEEYMLLAVNSGAKYFVPFTKHHAGWTMWESEFTKRNAVEMGPGRDIYKELIEAGKKYDMKMGFYFSVSEWEYPVIVDQNLSQWDPVKNLAIFQDALGQIPRATPLASYFPALHDRMISGKIPVKDYFADYMIPSFKEAVDKYDPDLVWYDGGWGSPVSISRTMETSAYFYNQAEGKKDVVINNRAGSSLSEDDLIKVRDLMDSGKRDEAMKIYLSGQQLGDYGTPEFTIGDVDIQSKWEVCRSISPAFGYNWQDDEASSLSGEELIKLFVDIVANNGNLLLVISPDGSGKLPDIQKDRLLELGDWMKVNAESIHNTRPWKVQKENDKFFTKSKDGKSLFVHCTNWPGENLIINTPIEEGIKGIKLLGSDINLQFTKASNGNLEIPIPKDFQNNPSLISKYVWTFKIDLN</sequence>